<dbReference type="PANTHER" id="PTHR32347">
    <property type="entry name" value="EFFLUX SYSTEM COMPONENT YKNX-RELATED"/>
    <property type="match status" value="1"/>
</dbReference>
<reference evidence="5 6" key="1">
    <citation type="submission" date="2018-10" db="EMBL/GenBank/DDBJ databases">
        <title>Complete genome sequence of Brevundimonas naejangsanensis BRV3.</title>
        <authorList>
            <person name="Berrios L."/>
            <person name="Ely B."/>
        </authorList>
    </citation>
    <scope>NUCLEOTIDE SEQUENCE [LARGE SCALE GENOMIC DNA]</scope>
    <source>
        <strain evidence="5 6">BRV3</strain>
    </source>
</reference>
<evidence type="ECO:0000256" key="1">
    <source>
        <dbReference type="ARBA" id="ARBA00004196"/>
    </source>
</evidence>
<dbReference type="RefSeq" id="WP_121483079.1">
    <property type="nucleotide sequence ID" value="NZ_CP032707.1"/>
</dbReference>
<evidence type="ECO:0000313" key="5">
    <source>
        <dbReference type="EMBL" id="AYG95946.1"/>
    </source>
</evidence>
<comment type="subcellular location">
    <subcellularLocation>
        <location evidence="1">Cell envelope</location>
    </subcellularLocation>
</comment>
<dbReference type="AlphaFoldDB" id="A0A494RRW3"/>
<feature type="region of interest" description="Disordered" evidence="3">
    <location>
        <begin position="311"/>
        <end position="333"/>
    </location>
</feature>
<keyword evidence="6" id="KW-1185">Reference proteome</keyword>
<evidence type="ECO:0000256" key="2">
    <source>
        <dbReference type="ARBA" id="ARBA00023054"/>
    </source>
</evidence>
<dbReference type="GO" id="GO:0030313">
    <property type="term" value="C:cell envelope"/>
    <property type="evidence" value="ECO:0007669"/>
    <property type="project" value="UniProtKB-SubCell"/>
</dbReference>
<keyword evidence="2" id="KW-0175">Coiled coil</keyword>
<keyword evidence="4" id="KW-1133">Transmembrane helix</keyword>
<proteinExistence type="predicted"/>
<dbReference type="Proteomes" id="UP000276984">
    <property type="component" value="Chromosome"/>
</dbReference>
<evidence type="ECO:0000256" key="4">
    <source>
        <dbReference type="SAM" id="Phobius"/>
    </source>
</evidence>
<dbReference type="PANTHER" id="PTHR32347:SF23">
    <property type="entry name" value="BLL5650 PROTEIN"/>
    <property type="match status" value="1"/>
</dbReference>
<evidence type="ECO:0000313" key="6">
    <source>
        <dbReference type="Proteomes" id="UP000276984"/>
    </source>
</evidence>
<feature type="compositionally biased region" description="Basic and acidic residues" evidence="3">
    <location>
        <begin position="322"/>
        <end position="333"/>
    </location>
</feature>
<dbReference type="Gene3D" id="2.40.50.100">
    <property type="match status" value="1"/>
</dbReference>
<name>A0A494RRW3_9CAUL</name>
<dbReference type="EMBL" id="CP032707">
    <property type="protein sequence ID" value="AYG95946.1"/>
    <property type="molecule type" value="Genomic_DNA"/>
</dbReference>
<dbReference type="InterPro" id="IPR050465">
    <property type="entry name" value="UPF0194_transport"/>
</dbReference>
<dbReference type="OrthoDB" id="9810980at2"/>
<feature type="transmembrane region" description="Helical" evidence="4">
    <location>
        <begin position="15"/>
        <end position="35"/>
    </location>
</feature>
<sequence>MPDAVNRSRRLSRRALIITLIVGMAAFALLAWGIISRRQEEAPVFTGYVVAQNLYMSAPVAGTIDNLAVVRGQRVEAGAPLFRIDPTSLGARADQAAAQVDQGRAQLASDAAALDRARAALAAAEVEVGRTASDLARFLTAEHEKSGSVSGQQIDQARAAAASARRQRDAARTDVAAATARIAASQAGIQGSRAAVVDARRQLSQLSPVAPVAARVEDVMYQAGEWVAANAPVVSLVPDAQVKVRFYVPQALVNAYRPGTLVAVGCDGCASGMKARVNYISSRPEYTPPIIYSLATRDKLVFLVEATPSAPRSLTPGQPIDVRPESLPERGAR</sequence>
<gene>
    <name evidence="5" type="ORF">D8I30_12755</name>
</gene>
<dbReference type="SUPFAM" id="SSF111369">
    <property type="entry name" value="HlyD-like secretion proteins"/>
    <property type="match status" value="1"/>
</dbReference>
<protein>
    <submittedName>
        <fullName evidence="5">HlyD family efflux transporter periplasmic adaptor subunit</fullName>
    </submittedName>
</protein>
<keyword evidence="4" id="KW-0812">Transmembrane</keyword>
<organism evidence="5 6">
    <name type="scientific">Brevundimonas naejangsanensis</name>
    <dbReference type="NCBI Taxonomy" id="588932"/>
    <lineage>
        <taxon>Bacteria</taxon>
        <taxon>Pseudomonadati</taxon>
        <taxon>Pseudomonadota</taxon>
        <taxon>Alphaproteobacteria</taxon>
        <taxon>Caulobacterales</taxon>
        <taxon>Caulobacteraceae</taxon>
        <taxon>Brevundimonas</taxon>
    </lineage>
</organism>
<dbReference type="Gene3D" id="2.40.30.170">
    <property type="match status" value="1"/>
</dbReference>
<keyword evidence="4" id="KW-0472">Membrane</keyword>
<evidence type="ECO:0000256" key="3">
    <source>
        <dbReference type="SAM" id="MobiDB-lite"/>
    </source>
</evidence>
<dbReference type="Gene3D" id="1.10.287.470">
    <property type="entry name" value="Helix hairpin bin"/>
    <property type="match status" value="1"/>
</dbReference>
<accession>A0A494RRW3</accession>